<reference evidence="1 2" key="1">
    <citation type="journal article" date="2010" name="J. Bacteriol.">
        <title>Complete genome sequence of the diesel-degrading Acinetobacter sp. strain DR1.</title>
        <authorList>
            <person name="Jung J."/>
            <person name="Baek J.H."/>
            <person name="Park W."/>
        </authorList>
    </citation>
    <scope>NUCLEOTIDE SEQUENCE [LARGE SCALE GENOMIC DNA]</scope>
    <source>
        <strain evidence="2">JCM 16667 / KCTC 23045 / DR1</strain>
    </source>
</reference>
<sequence>MLEWGDNNLYWVTMSIRKNRVLIAKLFLFRTDKQIEKYLNLPVLSLFQIAVTVRKQAITMYN</sequence>
<evidence type="ECO:0000313" key="1">
    <source>
        <dbReference type="EMBL" id="ADI92041.1"/>
    </source>
</evidence>
<protein>
    <submittedName>
        <fullName evidence="1">Uncharacterized protein</fullName>
    </submittedName>
</protein>
<dbReference type="KEGG" id="acd:AOLE_15770"/>
<gene>
    <name evidence="1" type="ordered locus">AOLE_15770</name>
</gene>
<evidence type="ECO:0000313" key="2">
    <source>
        <dbReference type="Proteomes" id="UP000000392"/>
    </source>
</evidence>
<dbReference type="AlphaFoldDB" id="A0AAN0UEC3"/>
<dbReference type="EMBL" id="CP002080">
    <property type="protein sequence ID" value="ADI92041.1"/>
    <property type="molecule type" value="Genomic_DNA"/>
</dbReference>
<proteinExistence type="predicted"/>
<organism evidence="1 2">
    <name type="scientific">Acinetobacter oleivorans (strain JCM 16667 / KCTC 23045 / DR1)</name>
    <dbReference type="NCBI Taxonomy" id="436717"/>
    <lineage>
        <taxon>Bacteria</taxon>
        <taxon>Pseudomonadati</taxon>
        <taxon>Pseudomonadota</taxon>
        <taxon>Gammaproteobacteria</taxon>
        <taxon>Moraxellales</taxon>
        <taxon>Moraxellaceae</taxon>
        <taxon>Acinetobacter</taxon>
    </lineage>
</organism>
<dbReference type="Proteomes" id="UP000000392">
    <property type="component" value="Chromosome"/>
</dbReference>
<name>A0AAN0UEC3_ACISD</name>
<accession>A0AAN0UEC3</accession>